<feature type="region of interest" description="Disordered" evidence="1">
    <location>
        <begin position="15"/>
        <end position="214"/>
    </location>
</feature>
<feature type="compositionally biased region" description="Basic residues" evidence="1">
    <location>
        <begin position="132"/>
        <end position="148"/>
    </location>
</feature>
<comment type="caution">
    <text evidence="2">The sequence shown here is derived from an EMBL/GenBank/DDBJ whole genome shotgun (WGS) entry which is preliminary data.</text>
</comment>
<feature type="compositionally biased region" description="Basic and acidic residues" evidence="1">
    <location>
        <begin position="26"/>
        <end position="50"/>
    </location>
</feature>
<protein>
    <submittedName>
        <fullName evidence="2">Uncharacterized protein</fullName>
    </submittedName>
</protein>
<feature type="compositionally biased region" description="Basic and acidic residues" evidence="1">
    <location>
        <begin position="107"/>
        <end position="131"/>
    </location>
</feature>
<evidence type="ECO:0000313" key="3">
    <source>
        <dbReference type="Proteomes" id="UP001215598"/>
    </source>
</evidence>
<sequence>MGRCGRCVESVWVGRPRAGSYGGGVEKGETRRAGGEEDRNVESAGARRNESAQSRRAHDSAGAATCEGTRHDTDAGGAGTSGTPSTDSSAASLRAHTRRSQSMVRVPRNDRGDVREDADPQGIGRREEGGTPKKKAGGTCTKQRRNKSLPRPWSGGKARTDSVDTRKATKIGSSGSVRGDGVADGGDGGGEGSVAWRDYQPGYARAGSSRRVRDRRQRVVIDQDGDRRRERGIGVGWRLVFVGRLGRMGIHKAANWGEQRAGHARKRLSGLLVNFAAVLLPVELSPDAAASDDARFSLT</sequence>
<evidence type="ECO:0000313" key="2">
    <source>
        <dbReference type="EMBL" id="KAJ7755801.1"/>
    </source>
</evidence>
<keyword evidence="3" id="KW-1185">Reference proteome</keyword>
<accession>A0AAD7J5Z1</accession>
<reference evidence="2" key="1">
    <citation type="submission" date="2023-03" db="EMBL/GenBank/DDBJ databases">
        <title>Massive genome expansion in bonnet fungi (Mycena s.s.) driven by repeated elements and novel gene families across ecological guilds.</title>
        <authorList>
            <consortium name="Lawrence Berkeley National Laboratory"/>
            <person name="Harder C.B."/>
            <person name="Miyauchi S."/>
            <person name="Viragh M."/>
            <person name="Kuo A."/>
            <person name="Thoen E."/>
            <person name="Andreopoulos B."/>
            <person name="Lu D."/>
            <person name="Skrede I."/>
            <person name="Drula E."/>
            <person name="Henrissat B."/>
            <person name="Morin E."/>
            <person name="Kohler A."/>
            <person name="Barry K."/>
            <person name="LaButti K."/>
            <person name="Morin E."/>
            <person name="Salamov A."/>
            <person name="Lipzen A."/>
            <person name="Mereny Z."/>
            <person name="Hegedus B."/>
            <person name="Baldrian P."/>
            <person name="Stursova M."/>
            <person name="Weitz H."/>
            <person name="Taylor A."/>
            <person name="Grigoriev I.V."/>
            <person name="Nagy L.G."/>
            <person name="Martin F."/>
            <person name="Kauserud H."/>
        </authorList>
    </citation>
    <scope>NUCLEOTIDE SEQUENCE</scope>
    <source>
        <strain evidence="2">CBHHK182m</strain>
    </source>
</reference>
<gene>
    <name evidence="2" type="ORF">B0H16DRAFT_1690048</name>
</gene>
<feature type="compositionally biased region" description="Gly residues" evidence="1">
    <location>
        <begin position="182"/>
        <end position="192"/>
    </location>
</feature>
<dbReference type="Proteomes" id="UP001215598">
    <property type="component" value="Unassembled WGS sequence"/>
</dbReference>
<feature type="compositionally biased region" description="Low complexity" evidence="1">
    <location>
        <begin position="81"/>
        <end position="92"/>
    </location>
</feature>
<dbReference type="EMBL" id="JARKIB010000048">
    <property type="protein sequence ID" value="KAJ7755801.1"/>
    <property type="molecule type" value="Genomic_DNA"/>
</dbReference>
<dbReference type="AlphaFoldDB" id="A0AAD7J5Z1"/>
<organism evidence="2 3">
    <name type="scientific">Mycena metata</name>
    <dbReference type="NCBI Taxonomy" id="1033252"/>
    <lineage>
        <taxon>Eukaryota</taxon>
        <taxon>Fungi</taxon>
        <taxon>Dikarya</taxon>
        <taxon>Basidiomycota</taxon>
        <taxon>Agaricomycotina</taxon>
        <taxon>Agaricomycetes</taxon>
        <taxon>Agaricomycetidae</taxon>
        <taxon>Agaricales</taxon>
        <taxon>Marasmiineae</taxon>
        <taxon>Mycenaceae</taxon>
        <taxon>Mycena</taxon>
    </lineage>
</organism>
<proteinExistence type="predicted"/>
<evidence type="ECO:0000256" key="1">
    <source>
        <dbReference type="SAM" id="MobiDB-lite"/>
    </source>
</evidence>
<name>A0AAD7J5Z1_9AGAR</name>
<feature type="compositionally biased region" description="Basic and acidic residues" evidence="1">
    <location>
        <begin position="158"/>
        <end position="167"/>
    </location>
</feature>